<sequence>MVDEVIDKAVVAELDTTDLHIKAEQLFARVGAAAEAIDALIAHNARVAQDQGEYQRSFDKLNTEYARLLADYDKLLTQINDLKNREAAYRYYKKELATLDPASIEFTPYLWHTLVNHAGVSVDGTITRSGTEDRRRYRSRSDRLIDNCDIVYRVLGTGVHGDFVVVRVFNVQRREWNLTDSNKNETVCKEI</sequence>
<dbReference type="EMBL" id="CACRSM010000001">
    <property type="protein sequence ID" value="VYS72583.1"/>
    <property type="molecule type" value="Genomic_DNA"/>
</dbReference>
<proteinExistence type="predicted"/>
<organism evidence="2">
    <name type="scientific">Schaalia odontolytica</name>
    <dbReference type="NCBI Taxonomy" id="1660"/>
    <lineage>
        <taxon>Bacteria</taxon>
        <taxon>Bacillati</taxon>
        <taxon>Actinomycetota</taxon>
        <taxon>Actinomycetes</taxon>
        <taxon>Actinomycetales</taxon>
        <taxon>Actinomycetaceae</taxon>
        <taxon>Schaalia</taxon>
    </lineage>
</organism>
<evidence type="ECO:0000313" key="2">
    <source>
        <dbReference type="EMBL" id="VYS72583.1"/>
    </source>
</evidence>
<accession>A0A6N2QVL4</accession>
<keyword evidence="1" id="KW-0175">Coiled coil</keyword>
<evidence type="ECO:0000256" key="1">
    <source>
        <dbReference type="SAM" id="Coils"/>
    </source>
</evidence>
<name>A0A6N2QVL4_9ACTO</name>
<gene>
    <name evidence="2" type="ORF">AOLFYP35_00039</name>
</gene>
<reference evidence="2" key="1">
    <citation type="submission" date="2019-11" db="EMBL/GenBank/DDBJ databases">
        <authorList>
            <person name="Feng L."/>
        </authorList>
    </citation>
    <scope>NUCLEOTIDE SEQUENCE</scope>
    <source>
        <strain evidence="2">AodontolyticusLFYP35</strain>
    </source>
</reference>
<dbReference type="AlphaFoldDB" id="A0A6N2QVL4"/>
<protein>
    <submittedName>
        <fullName evidence="2">Uncharacterized protein</fullName>
    </submittedName>
</protein>
<feature type="coiled-coil region" evidence="1">
    <location>
        <begin position="58"/>
        <end position="85"/>
    </location>
</feature>